<dbReference type="InterPro" id="IPR036589">
    <property type="entry name" value="HCY_dom_sf"/>
</dbReference>
<dbReference type="Pfam" id="PF02574">
    <property type="entry name" value="S-methyl_trans"/>
    <property type="match status" value="1"/>
</dbReference>
<dbReference type="GO" id="GO:0050667">
    <property type="term" value="P:homocysteine metabolic process"/>
    <property type="evidence" value="ECO:0007669"/>
    <property type="project" value="TreeGrafter"/>
</dbReference>
<dbReference type="SUPFAM" id="SSF52242">
    <property type="entry name" value="Cobalamin (vitamin B12)-binding domain"/>
    <property type="match status" value="1"/>
</dbReference>
<dbReference type="GO" id="GO:0005829">
    <property type="term" value="C:cytosol"/>
    <property type="evidence" value="ECO:0007669"/>
    <property type="project" value="TreeGrafter"/>
</dbReference>
<evidence type="ECO:0000256" key="22">
    <source>
        <dbReference type="PIRSR" id="PIRSR000381-1"/>
    </source>
</evidence>
<dbReference type="InterPro" id="IPR003726">
    <property type="entry name" value="HCY_dom"/>
</dbReference>
<organism evidence="31 32">
    <name type="scientific">Melghirimyces thermohalophilus</name>
    <dbReference type="NCBI Taxonomy" id="1236220"/>
    <lineage>
        <taxon>Bacteria</taxon>
        <taxon>Bacillati</taxon>
        <taxon>Bacillota</taxon>
        <taxon>Bacilli</taxon>
        <taxon>Bacillales</taxon>
        <taxon>Thermoactinomycetaceae</taxon>
        <taxon>Melghirimyces</taxon>
    </lineage>
</organism>
<evidence type="ECO:0000256" key="1">
    <source>
        <dbReference type="ARBA" id="ARBA00001700"/>
    </source>
</evidence>
<protein>
    <recommendedName>
        <fullName evidence="7 20">Methionine synthase</fullName>
        <ecNumber evidence="6 20">2.1.1.13</ecNumber>
    </recommendedName>
    <alternativeName>
        <fullName evidence="19 21">5-methyltetrahydrofolate--homocysteine methyltransferase</fullName>
    </alternativeName>
</protein>
<evidence type="ECO:0000256" key="18">
    <source>
        <dbReference type="ARBA" id="ARBA00025552"/>
    </source>
</evidence>
<evidence type="ECO:0000313" key="32">
    <source>
        <dbReference type="Proteomes" id="UP000199387"/>
    </source>
</evidence>
<reference evidence="31 32" key="1">
    <citation type="submission" date="2016-10" db="EMBL/GenBank/DDBJ databases">
        <authorList>
            <person name="de Groot N.N."/>
        </authorList>
    </citation>
    <scope>NUCLEOTIDE SEQUENCE [LARGE SCALE GENOMIC DNA]</scope>
    <source>
        <strain evidence="31 32">DSM 45514</strain>
    </source>
</reference>
<feature type="binding site" evidence="22 24">
    <location>
        <position position="230"/>
    </location>
    <ligand>
        <name>Zn(2+)</name>
        <dbReference type="ChEBI" id="CHEBI:29105"/>
    </ligand>
</feature>
<feature type="binding site" evidence="23">
    <location>
        <begin position="726"/>
        <end position="730"/>
    </location>
    <ligand>
        <name>methylcob(III)alamin</name>
        <dbReference type="ChEBI" id="CHEBI:28115"/>
    </ligand>
</feature>
<feature type="binding site" evidence="23">
    <location>
        <position position="830"/>
    </location>
    <ligand>
        <name>methylcob(III)alamin</name>
        <dbReference type="ChEBI" id="CHEBI:28115"/>
    </ligand>
</feature>
<evidence type="ECO:0000256" key="19">
    <source>
        <dbReference type="ARBA" id="ARBA00031040"/>
    </source>
</evidence>
<evidence type="ECO:0000256" key="9">
    <source>
        <dbReference type="ARBA" id="ARBA00022605"/>
    </source>
</evidence>
<keyword evidence="16 21" id="KW-0486">Methionine biosynthesis</keyword>
<evidence type="ECO:0000256" key="25">
    <source>
        <dbReference type="SAM" id="MobiDB-lite"/>
    </source>
</evidence>
<dbReference type="GO" id="GO:0046653">
    <property type="term" value="P:tetrahydrofolate metabolic process"/>
    <property type="evidence" value="ECO:0007669"/>
    <property type="project" value="TreeGrafter"/>
</dbReference>
<keyword evidence="32" id="KW-1185">Reference proteome</keyword>
<evidence type="ECO:0000256" key="10">
    <source>
        <dbReference type="ARBA" id="ARBA00022628"/>
    </source>
</evidence>
<evidence type="ECO:0000256" key="16">
    <source>
        <dbReference type="ARBA" id="ARBA00023167"/>
    </source>
</evidence>
<keyword evidence="10 21" id="KW-0846">Cobalamin</keyword>
<dbReference type="SMART" id="SM01018">
    <property type="entry name" value="B12-binding_2"/>
    <property type="match status" value="1"/>
</dbReference>
<evidence type="ECO:0000256" key="20">
    <source>
        <dbReference type="NCBIfam" id="TIGR02082"/>
    </source>
</evidence>
<comment type="catalytic activity">
    <reaction evidence="1 21">
        <text>(6S)-5-methyl-5,6,7,8-tetrahydrofolate + L-homocysteine = (6S)-5,6,7,8-tetrahydrofolate + L-methionine</text>
        <dbReference type="Rhea" id="RHEA:11172"/>
        <dbReference type="ChEBI" id="CHEBI:18608"/>
        <dbReference type="ChEBI" id="CHEBI:57453"/>
        <dbReference type="ChEBI" id="CHEBI:57844"/>
        <dbReference type="ChEBI" id="CHEBI:58199"/>
        <dbReference type="EC" id="2.1.1.13"/>
    </reaction>
</comment>
<dbReference type="Gene3D" id="1.10.1240.10">
    <property type="entry name" value="Methionine synthase domain"/>
    <property type="match status" value="1"/>
</dbReference>
<evidence type="ECO:0000256" key="14">
    <source>
        <dbReference type="ARBA" id="ARBA00022737"/>
    </source>
</evidence>
<feature type="domain" description="Hcy-binding" evidence="26">
    <location>
        <begin position="6"/>
        <end position="308"/>
    </location>
</feature>
<dbReference type="Gene3D" id="3.20.20.20">
    <property type="entry name" value="Dihydropteroate synthase-like"/>
    <property type="match status" value="1"/>
</dbReference>
<proteinExistence type="inferred from homology"/>
<dbReference type="Proteomes" id="UP000199387">
    <property type="component" value="Unassembled WGS sequence"/>
</dbReference>
<dbReference type="Pfam" id="PF00809">
    <property type="entry name" value="Pterin_bind"/>
    <property type="match status" value="1"/>
</dbReference>
<dbReference type="InterPro" id="IPR006158">
    <property type="entry name" value="Cobalamin-bd"/>
</dbReference>
<evidence type="ECO:0000313" key="31">
    <source>
        <dbReference type="EMBL" id="SDC02156.1"/>
    </source>
</evidence>
<feature type="domain" description="B12-binding" evidence="29">
    <location>
        <begin position="716"/>
        <end position="851"/>
    </location>
</feature>
<dbReference type="EC" id="2.1.1.13" evidence="6 20"/>
<dbReference type="STRING" id="1236220.SAMN04488112_10285"/>
<dbReference type="Gene3D" id="3.40.50.280">
    <property type="entry name" value="Cobalamin-binding domain"/>
    <property type="match status" value="1"/>
</dbReference>
<evidence type="ECO:0000259" key="26">
    <source>
        <dbReference type="PROSITE" id="PS50970"/>
    </source>
</evidence>
<dbReference type="PANTHER" id="PTHR45833">
    <property type="entry name" value="METHIONINE SYNTHASE"/>
    <property type="match status" value="1"/>
</dbReference>
<evidence type="ECO:0000256" key="6">
    <source>
        <dbReference type="ARBA" id="ARBA00012032"/>
    </source>
</evidence>
<evidence type="ECO:0000256" key="11">
    <source>
        <dbReference type="ARBA" id="ARBA00022679"/>
    </source>
</evidence>
<dbReference type="CDD" id="cd02069">
    <property type="entry name" value="methionine_synthase_B12_BD"/>
    <property type="match status" value="1"/>
</dbReference>
<gene>
    <name evidence="31" type="ORF">SAMN04488112_10285</name>
</gene>
<evidence type="ECO:0000256" key="8">
    <source>
        <dbReference type="ARBA" id="ARBA00022603"/>
    </source>
</evidence>
<dbReference type="FunFam" id="3.20.20.330:FF:000001">
    <property type="entry name" value="Methionine synthase"/>
    <property type="match status" value="1"/>
</dbReference>
<evidence type="ECO:0000259" key="30">
    <source>
        <dbReference type="PROSITE" id="PS51337"/>
    </source>
</evidence>
<dbReference type="InterPro" id="IPR000489">
    <property type="entry name" value="Pterin-binding_dom"/>
</dbReference>
<feature type="domain" description="B12-binding N-terminal" evidence="30">
    <location>
        <begin position="623"/>
        <end position="716"/>
    </location>
</feature>
<evidence type="ECO:0000256" key="12">
    <source>
        <dbReference type="ARBA" id="ARBA00022691"/>
    </source>
</evidence>
<dbReference type="SUPFAM" id="SSF51717">
    <property type="entry name" value="Dihydropteroate synthetase-like"/>
    <property type="match status" value="1"/>
</dbReference>
<dbReference type="GO" id="GO:0008705">
    <property type="term" value="F:methionine synthase activity"/>
    <property type="evidence" value="ECO:0007669"/>
    <property type="project" value="UniProtKB-UniRule"/>
</dbReference>
<comment type="domain">
    <text evidence="21">Modular enzyme with four functionally distinct domains. The isolated Hcy-binding domain catalyzes methyl transfer from free methylcobalamin to homocysteine. The Hcy-binding domain in association with the pterin-binding domain catalyzes the methylation of cob(I)alamin by methyltetrahydrofolate and the methylation of homocysteine. The B12-binding domain binds the cofactor. The AdoMet activation domain binds S-adenosyl-L-methionine. Under aerobic conditions cob(I)alamin can be converted to inactive cob(II)alamin. Reductive methylation by S-adenosyl-L-methionine and flavodoxin regenerates methylcobalamin.</text>
</comment>
<dbReference type="PIRSF" id="PIRSF000381">
    <property type="entry name" value="MetH"/>
    <property type="match status" value="1"/>
</dbReference>
<dbReference type="SUPFAM" id="SSF56507">
    <property type="entry name" value="Methionine synthase activation domain-like"/>
    <property type="match status" value="1"/>
</dbReference>
<dbReference type="GO" id="GO:0032259">
    <property type="term" value="P:methylation"/>
    <property type="evidence" value="ECO:0007669"/>
    <property type="project" value="UniProtKB-KW"/>
</dbReference>
<evidence type="ECO:0000259" key="29">
    <source>
        <dbReference type="PROSITE" id="PS51332"/>
    </source>
</evidence>
<dbReference type="AlphaFoldDB" id="A0A1G6I8R4"/>
<dbReference type="PANTHER" id="PTHR45833:SF1">
    <property type="entry name" value="METHIONINE SYNTHASE"/>
    <property type="match status" value="1"/>
</dbReference>
<dbReference type="PROSITE" id="PS50972">
    <property type="entry name" value="PTERIN_BINDING"/>
    <property type="match status" value="1"/>
</dbReference>
<dbReference type="PROSITE" id="PS50970">
    <property type="entry name" value="HCY"/>
    <property type="match status" value="1"/>
</dbReference>
<feature type="compositionally biased region" description="Basic and acidic residues" evidence="25">
    <location>
        <begin position="860"/>
        <end position="875"/>
    </location>
</feature>
<evidence type="ECO:0000256" key="5">
    <source>
        <dbReference type="ARBA" id="ARBA00010398"/>
    </source>
</evidence>
<dbReference type="InterPro" id="IPR011005">
    <property type="entry name" value="Dihydropteroate_synth-like_sf"/>
</dbReference>
<dbReference type="GO" id="GO:0008270">
    <property type="term" value="F:zinc ion binding"/>
    <property type="evidence" value="ECO:0007669"/>
    <property type="project" value="UniProtKB-UniRule"/>
</dbReference>
<keyword evidence="12 21" id="KW-0949">S-adenosyl-L-methionine</keyword>
<comment type="cofactor">
    <cofactor evidence="3 21 22">
        <name>methylcob(III)alamin</name>
        <dbReference type="ChEBI" id="CHEBI:28115"/>
    </cofactor>
</comment>
<dbReference type="RefSeq" id="WP_245661985.1">
    <property type="nucleotide sequence ID" value="NZ_FMZA01000002.1"/>
</dbReference>
<evidence type="ECO:0000256" key="15">
    <source>
        <dbReference type="ARBA" id="ARBA00022833"/>
    </source>
</evidence>
<name>A0A1G6I8R4_9BACL</name>
<feature type="binding site" description="axial binding residue" evidence="22">
    <location>
        <position position="729"/>
    </location>
    <ligand>
        <name>methylcob(III)alamin</name>
        <dbReference type="ChEBI" id="CHEBI:28115"/>
    </ligand>
    <ligandPart>
        <name>Co</name>
        <dbReference type="ChEBI" id="CHEBI:27638"/>
    </ligandPart>
</feature>
<dbReference type="NCBIfam" id="TIGR02082">
    <property type="entry name" value="metH"/>
    <property type="match status" value="1"/>
</dbReference>
<dbReference type="UniPathway" id="UPA00051">
    <property type="reaction ID" value="UER00081"/>
</dbReference>
<comment type="similarity">
    <text evidence="5">Belongs to the vitamin-B12 dependent methionine synthase family.</text>
</comment>
<evidence type="ECO:0000259" key="28">
    <source>
        <dbReference type="PROSITE" id="PS50974"/>
    </source>
</evidence>
<dbReference type="Pfam" id="PF02965">
    <property type="entry name" value="Met_synt_B12"/>
    <property type="match status" value="1"/>
</dbReference>
<dbReference type="InterPro" id="IPR036724">
    <property type="entry name" value="Cobalamin-bd_sf"/>
</dbReference>
<feature type="binding site" evidence="22 24">
    <location>
        <position position="294"/>
    </location>
    <ligand>
        <name>Zn(2+)</name>
        <dbReference type="ChEBI" id="CHEBI:29105"/>
    </ligand>
</feature>
<feature type="binding site" evidence="22 24">
    <location>
        <position position="293"/>
    </location>
    <ligand>
        <name>Zn(2+)</name>
        <dbReference type="ChEBI" id="CHEBI:29105"/>
    </ligand>
</feature>
<keyword evidence="14" id="KW-0677">Repeat</keyword>
<dbReference type="PROSITE" id="PS51332">
    <property type="entry name" value="B12_BINDING"/>
    <property type="match status" value="1"/>
</dbReference>
<evidence type="ECO:0000256" key="3">
    <source>
        <dbReference type="ARBA" id="ARBA00001956"/>
    </source>
</evidence>
<dbReference type="SUPFAM" id="SSF82282">
    <property type="entry name" value="Homocysteine S-methyltransferase"/>
    <property type="match status" value="1"/>
</dbReference>
<dbReference type="EMBL" id="FMZA01000002">
    <property type="protein sequence ID" value="SDC02156.1"/>
    <property type="molecule type" value="Genomic_DNA"/>
</dbReference>
<dbReference type="InterPro" id="IPR004223">
    <property type="entry name" value="VitB12-dep_Met_synth_activ_dom"/>
</dbReference>
<evidence type="ECO:0000256" key="13">
    <source>
        <dbReference type="ARBA" id="ARBA00022723"/>
    </source>
</evidence>
<sequence>MTMERKPPIQKRLREKILILDGAMGTQLQEANLSPEDFGGEAYDGCNEFLNITRPDVVDRIHDQFLEAGADVIETNTFGATSVVLTEYGLEDRAEEINRIAAGLAVEATRRHTTLDKPRYVAGALGPTTKTLSVTGGVNFDELVEAYREQTRGLIDGGVDLLLLETSQDTLNVKAAGIGIQQAFQDRGRKLPLMISGTIEPMGTMLAGQNVEAFYLSIQHLEPMTVGLNCATGPEFMRDHLRTLSSLAQCGISCYPNAGLPDEDGHYHETPQGLAEKMAAFADRGWLNVAGGCCGTTPEHIRAIAKALEGKKPRSPRSEPVAGVAGIEPLYPEEDNRPILVGERTNVIGSRKFKGLIRKGKYEEASEIARRQVKGGAQVIDVCLADPDREEGEDMERFLRYAVHKVKVPLMIDSTDREVIERALKFSQGKALINSINLEDGEERFREVAPLLRRFGAAVVVGTIDEEGMAVTADRKLEVAKRSYELLVHRYGIPPEDLIFDPLVFPVGTGDTAYIGSARETVEGIRRIKEALPACRTILGVSNVSFGLPLAGREVLNAVYLYHCTRAGLDYAIVNTEKLERYASIPEEEREMAEHFLFGTDSDNYDDCLTEFANFYRGKESTVKEPVKNLPLEERLARYVVEGSKDGLFPDLEEALKKNDPLDIINGPLMKGMDEVGRLFNDNQLIVAEVLQSAEVMKASVAFLKPYMEQKSTETKGKILLATVKGDVHDIGKNLVEIILSNNGYEVINLGIKVPPEQLIEACRRERPHMVGLSGLLVKSAQQMVLTAQDMKEADLDLPILVGGAALTRKFTHNRIASQYDGPVVYAKDAMNGLELANRLQNAEERERLVAELRQSKEQALKQEEAARGREEKGKGAATAVVAPTSNVDREAKVYTPPDLKLHVLRDYPISYLEPYMNKQMLYGKHMGIKGNVERMLAEQDPKAVQLKEQMDDMVAELRERGELRADGMYRFFPAQSEGNSIYVYDPDQPGEKVLETFTFPRQTRDPYLCLADFLRPRESGVMDYVGFLVVSAGYGVRERAEAWKESGDYLRSHMVQAFALELAESFAERLHHMLRDAWGFPDPPEMTMQRRFSARYQGVRVSFGYPACPDLEDQAKLFRLMQPEKIGVRLTEGFMMEPEASVSAMVFSHPEARYFNAV</sequence>
<dbReference type="PROSITE" id="PS50974">
    <property type="entry name" value="ADOMET_ACTIVATION"/>
    <property type="match status" value="1"/>
</dbReference>
<keyword evidence="17 21" id="KW-0170">Cobalt</keyword>
<dbReference type="Pfam" id="PF02310">
    <property type="entry name" value="B12-binding"/>
    <property type="match status" value="1"/>
</dbReference>
<evidence type="ECO:0000256" key="2">
    <source>
        <dbReference type="ARBA" id="ARBA00001947"/>
    </source>
</evidence>
<dbReference type="InterPro" id="IPR036594">
    <property type="entry name" value="Meth_synthase_dom"/>
</dbReference>
<dbReference type="InterPro" id="IPR003759">
    <property type="entry name" value="Cbl-bd_cap"/>
</dbReference>
<evidence type="ECO:0000256" key="4">
    <source>
        <dbReference type="ARBA" id="ARBA00005178"/>
    </source>
</evidence>
<feature type="binding site" evidence="23">
    <location>
        <position position="1101"/>
    </location>
    <ligand>
        <name>S-adenosyl-L-methionine</name>
        <dbReference type="ChEBI" id="CHEBI:59789"/>
    </ligand>
</feature>
<evidence type="ECO:0000256" key="17">
    <source>
        <dbReference type="ARBA" id="ARBA00023285"/>
    </source>
</evidence>
<comment type="function">
    <text evidence="18 21">Catalyzes the transfer of a methyl group from methyl-cobalamin to homocysteine, yielding enzyme-bound cob(I)alamin and methionine. Subsequently, remethylates the cofactor using methyltetrahydrofolate.</text>
</comment>
<feature type="domain" description="Pterin-binding" evidence="27">
    <location>
        <begin position="338"/>
        <end position="594"/>
    </location>
</feature>
<keyword evidence="13 21" id="KW-0479">Metal-binding</keyword>
<feature type="domain" description="AdoMet activation" evidence="28">
    <location>
        <begin position="871"/>
        <end position="1159"/>
    </location>
</feature>
<dbReference type="InterPro" id="IPR011822">
    <property type="entry name" value="MetH"/>
</dbReference>
<dbReference type="InterPro" id="IPR050554">
    <property type="entry name" value="Met_Synthase/Corrinoid"/>
</dbReference>
<dbReference type="GO" id="GO:0031419">
    <property type="term" value="F:cobalamin binding"/>
    <property type="evidence" value="ECO:0007669"/>
    <property type="project" value="UniProtKB-UniRule"/>
</dbReference>
<dbReference type="InterPro" id="IPR033706">
    <property type="entry name" value="Met_synthase_B12-bd"/>
</dbReference>
<feature type="binding site" evidence="23">
    <location>
        <begin position="1155"/>
        <end position="1156"/>
    </location>
    <ligand>
        <name>S-adenosyl-L-methionine</name>
        <dbReference type="ChEBI" id="CHEBI:59789"/>
    </ligand>
</feature>
<dbReference type="Gene3D" id="3.10.196.10">
    <property type="entry name" value="Vitamin B12-dependent methionine synthase, activation domain"/>
    <property type="match status" value="1"/>
</dbReference>
<keyword evidence="11 21" id="KW-0808">Transferase</keyword>
<evidence type="ECO:0000259" key="27">
    <source>
        <dbReference type="PROSITE" id="PS50972"/>
    </source>
</evidence>
<feature type="binding site" evidence="23">
    <location>
        <position position="774"/>
    </location>
    <ligand>
        <name>methylcob(III)alamin</name>
        <dbReference type="ChEBI" id="CHEBI:28115"/>
    </ligand>
</feature>
<dbReference type="SUPFAM" id="SSF47644">
    <property type="entry name" value="Methionine synthase domain"/>
    <property type="match status" value="1"/>
</dbReference>
<evidence type="ECO:0000256" key="21">
    <source>
        <dbReference type="PIRNR" id="PIRNR000381"/>
    </source>
</evidence>
<evidence type="ECO:0000256" key="7">
    <source>
        <dbReference type="ARBA" id="ARBA00013998"/>
    </source>
</evidence>
<keyword evidence="8 21" id="KW-0489">Methyltransferase</keyword>
<feature type="region of interest" description="Disordered" evidence="25">
    <location>
        <begin position="860"/>
        <end position="880"/>
    </location>
</feature>
<comment type="pathway">
    <text evidence="4 21">Amino-acid biosynthesis; L-methionine biosynthesis via de novo pathway; L-methionine from L-homocysteine (MetH route): step 1/1.</text>
</comment>
<evidence type="ECO:0000256" key="23">
    <source>
        <dbReference type="PIRSR" id="PIRSR000381-2"/>
    </source>
</evidence>
<keyword evidence="15 21" id="KW-0862">Zinc</keyword>
<dbReference type="FunFam" id="3.20.20.20:FF:000017">
    <property type="entry name" value="Methionine synthase"/>
    <property type="match status" value="1"/>
</dbReference>
<dbReference type="Pfam" id="PF02607">
    <property type="entry name" value="B12-binding_2"/>
    <property type="match status" value="1"/>
</dbReference>
<dbReference type="InterPro" id="IPR037010">
    <property type="entry name" value="VitB12-dep_Met_synth_activ_sf"/>
</dbReference>
<comment type="cofactor">
    <cofactor evidence="2 21 24">
        <name>Zn(2+)</name>
        <dbReference type="ChEBI" id="CHEBI:29105"/>
    </cofactor>
</comment>
<dbReference type="Gene3D" id="3.20.20.330">
    <property type="entry name" value="Homocysteine-binding-like domain"/>
    <property type="match status" value="1"/>
</dbReference>
<accession>A0A1G6I8R4</accession>
<evidence type="ECO:0000256" key="24">
    <source>
        <dbReference type="PROSITE-ProRule" id="PRU00333"/>
    </source>
</evidence>
<keyword evidence="9 21" id="KW-0028">Amino-acid biosynthesis</keyword>
<dbReference type="PROSITE" id="PS51337">
    <property type="entry name" value="B12_BINDING_NTER"/>
    <property type="match status" value="1"/>
</dbReference>